<dbReference type="HOGENOM" id="CLU_1480016_0_0_0"/>
<proteinExistence type="predicted"/>
<evidence type="ECO:0008006" key="3">
    <source>
        <dbReference type="Google" id="ProtNLM"/>
    </source>
</evidence>
<evidence type="ECO:0000313" key="2">
    <source>
        <dbReference type="Proteomes" id="UP000004160"/>
    </source>
</evidence>
<keyword evidence="2" id="KW-1185">Reference proteome</keyword>
<dbReference type="RefSeq" id="WP_008693623.1">
    <property type="nucleotide sequence ID" value="NZ_GL945393.1"/>
</dbReference>
<gene>
    <name evidence="1" type="ORF">HMPREF0401_01622</name>
</gene>
<evidence type="ECO:0000313" key="1">
    <source>
        <dbReference type="EMBL" id="EGN66653.1"/>
    </source>
</evidence>
<dbReference type="Proteomes" id="UP000004160">
    <property type="component" value="Unassembled WGS sequence"/>
</dbReference>
<comment type="caution">
    <text evidence="1">The sequence shown here is derived from an EMBL/GenBank/DDBJ whole genome shotgun (WGS) entry which is preliminary data.</text>
</comment>
<reference evidence="1" key="1">
    <citation type="submission" date="2011-05" db="EMBL/GenBank/DDBJ databases">
        <title>The Genome Sequence of Fusobacterium sp. 11_3_2.</title>
        <authorList>
            <consortium name="The Broad Institute Genome Sequencing Platform"/>
            <person name="Earl A."/>
            <person name="Ward D."/>
            <person name="Feldgarden M."/>
            <person name="Gevers D."/>
            <person name="Sibley C.D."/>
            <person name="White A.P."/>
            <person name="Crowley S."/>
            <person name="Surette M."/>
            <person name="Strauss J.C."/>
            <person name="Ambrose C.E."/>
            <person name="Allen-Vercoe E."/>
            <person name="Young S.K."/>
            <person name="Zeng Q."/>
            <person name="Gargeya S."/>
            <person name="Fitzgerald M."/>
            <person name="Haas B."/>
            <person name="Abouelleil A."/>
            <person name="Alvarado L."/>
            <person name="Arachchi H.M."/>
            <person name="Berlin A."/>
            <person name="Brown A."/>
            <person name="Chapman S.B."/>
            <person name="Chen Z."/>
            <person name="Dunbar C."/>
            <person name="Freedman E."/>
            <person name="Gearin G."/>
            <person name="Gellesch M."/>
            <person name="Goldberg J."/>
            <person name="Griggs A."/>
            <person name="Gujja S."/>
            <person name="Heiman D."/>
            <person name="Howarth C."/>
            <person name="Larson L."/>
            <person name="Lui A."/>
            <person name="MacDonald P.J.P."/>
            <person name="Mehta T."/>
            <person name="Montmayeur A."/>
            <person name="Murphy C."/>
            <person name="Neiman D."/>
            <person name="Pearson M."/>
            <person name="Priest M."/>
            <person name="Roberts A."/>
            <person name="Saif S."/>
            <person name="Shea T."/>
            <person name="Shenoy N."/>
            <person name="Sisk P."/>
            <person name="Stolte C."/>
            <person name="Sykes S."/>
            <person name="Wortman J."/>
            <person name="Nusbaum C."/>
            <person name="Birren B."/>
        </authorList>
    </citation>
    <scope>NUCLEOTIDE SEQUENCE [LARGE SCALE GENOMIC DNA]</scope>
    <source>
        <strain evidence="1">11_3_2</strain>
    </source>
</reference>
<dbReference type="EMBL" id="ACUO01000022">
    <property type="protein sequence ID" value="EGN66653.1"/>
    <property type="molecule type" value="Genomic_DNA"/>
</dbReference>
<dbReference type="AlphaFoldDB" id="F7L1A1"/>
<organism evidence="1 2">
    <name type="scientific">Fusobacterium animalis 11_3_2</name>
    <dbReference type="NCBI Taxonomy" id="457403"/>
    <lineage>
        <taxon>Bacteria</taxon>
        <taxon>Fusobacteriati</taxon>
        <taxon>Fusobacteriota</taxon>
        <taxon>Fusobacteriia</taxon>
        <taxon>Fusobacteriales</taxon>
        <taxon>Fusobacteriaceae</taxon>
        <taxon>Fusobacterium</taxon>
    </lineage>
</organism>
<dbReference type="PATRIC" id="fig|457403.8.peg.1639"/>
<accession>F7L1A1</accession>
<sequence>MKLELILSIVGVITGSLALAIDFFNYKFYLPKLIIKPLRNSYTINSKDIPNLAFNTTKIAVISVKISNSSAHPITIDEVYVDNSPKNKHYNDLKFKVPQIMISEEENSKTFTSLSPENIATIPLRIEPFDSQYVSFRLPFFNNTNPSFKLVLVTPRKNYSVKVKLLEYHELILSSRHKHQEE</sequence>
<name>F7L1A1_9FUSO</name>
<protein>
    <recommendedName>
        <fullName evidence="3">DUF4352 domain-containing protein</fullName>
    </recommendedName>
</protein>